<keyword evidence="3 5" id="KW-0238">DNA-binding</keyword>
<dbReference type="GO" id="GO:0005829">
    <property type="term" value="C:cytosol"/>
    <property type="evidence" value="ECO:0007669"/>
    <property type="project" value="TreeGrafter"/>
</dbReference>
<evidence type="ECO:0000313" key="20">
    <source>
        <dbReference type="Proteomes" id="UP000094793"/>
    </source>
</evidence>
<keyword evidence="28" id="KW-1185">Reference proteome</keyword>
<dbReference type="eggNOG" id="COG0745">
    <property type="taxonomic scope" value="Bacteria"/>
</dbReference>
<dbReference type="GO" id="GO:0000976">
    <property type="term" value="F:transcription cis-regulatory region binding"/>
    <property type="evidence" value="ECO:0007669"/>
    <property type="project" value="TreeGrafter"/>
</dbReference>
<dbReference type="EMBL" id="FXZG01000002">
    <property type="protein sequence ID" value="SMX68314.1"/>
    <property type="molecule type" value="Genomic_DNA"/>
</dbReference>
<dbReference type="SMART" id="SM00862">
    <property type="entry name" value="Trans_reg_C"/>
    <property type="match status" value="1"/>
</dbReference>
<feature type="domain" description="OmpR/PhoB-type" evidence="7">
    <location>
        <begin position="165"/>
        <end position="262"/>
    </location>
</feature>
<evidence type="ECO:0000313" key="10">
    <source>
        <dbReference type="EMBL" id="AZT96286.1"/>
    </source>
</evidence>
<dbReference type="GO" id="GO:0032993">
    <property type="term" value="C:protein-DNA complex"/>
    <property type="evidence" value="ECO:0007669"/>
    <property type="project" value="TreeGrafter"/>
</dbReference>
<evidence type="ECO:0000313" key="24">
    <source>
        <dbReference type="Proteomes" id="UP000218620"/>
    </source>
</evidence>
<evidence type="ECO:0000313" key="29">
    <source>
        <dbReference type="Proteomes" id="UP000282731"/>
    </source>
</evidence>
<protein>
    <submittedName>
        <fullName evidence="8">Response regulator receiver:Transcriptional regulatory protein, C-terminal</fullName>
    </submittedName>
    <submittedName>
        <fullName evidence="15">Transcriptional regulatory protein, C terminal</fullName>
    </submittedName>
    <submittedName>
        <fullName evidence="9">Winged helix family transcriptional regulator</fullName>
    </submittedName>
</protein>
<dbReference type="PROSITE" id="PS51755">
    <property type="entry name" value="OMPR_PHOB"/>
    <property type="match status" value="1"/>
</dbReference>
<dbReference type="Proteomes" id="UP000283000">
    <property type="component" value="Chromosome"/>
</dbReference>
<organism evidence="8 20">
    <name type="scientific">Brevibacterium aurantiacum</name>
    <dbReference type="NCBI Taxonomy" id="273384"/>
    <lineage>
        <taxon>Bacteria</taxon>
        <taxon>Bacillati</taxon>
        <taxon>Actinomycetota</taxon>
        <taxon>Actinomycetes</taxon>
        <taxon>Micrococcales</taxon>
        <taxon>Brevibacteriaceae</taxon>
        <taxon>Brevibacterium</taxon>
    </lineage>
</organism>
<reference evidence="21 22" key="3">
    <citation type="journal article" date="2017" name="Elife">
        <title>Extensive horizontal gene transfer in cheese-associated bacteria.</title>
        <authorList>
            <person name="Bonham K.S."/>
            <person name="Wolfe B.E."/>
            <person name="Dutton R.J."/>
        </authorList>
    </citation>
    <scope>NUCLEOTIDE SEQUENCE [LARGE SCALE GENOMIC DNA]</scope>
    <source>
        <strain evidence="14 23">738_8</strain>
        <strain evidence="13 22">900_6</strain>
        <strain evidence="12 21">947_7</strain>
        <strain evidence="11 24">962_8</strain>
    </source>
</reference>
<reference evidence="29 30" key="8">
    <citation type="submission" date="2019-01" db="EMBL/GenBank/DDBJ databases">
        <title>Comparative genomic analysis of Brevibacterium aurantiacum sheds light on its evolution and its adaptation to smear-ripened cheeses.</title>
        <authorList>
            <person name="Moineau S."/>
        </authorList>
    </citation>
    <scope>NUCLEOTIDE SEQUENCE [LARGE SCALE GENOMIC DNA]</scope>
    <source>
        <strain evidence="9 30">SMQ-1417</strain>
        <strain evidence="10 29">SMQ-1420</strain>
    </source>
</reference>
<evidence type="ECO:0000313" key="9">
    <source>
        <dbReference type="EMBL" id="AZT92437.1"/>
    </source>
</evidence>
<dbReference type="EMBL" id="NRGP01000014">
    <property type="protein sequence ID" value="PCC46520.1"/>
    <property type="molecule type" value="Genomic_DNA"/>
</dbReference>
<dbReference type="InterPro" id="IPR036388">
    <property type="entry name" value="WH-like_DNA-bd_sf"/>
</dbReference>
<evidence type="ECO:0000313" key="23">
    <source>
        <dbReference type="Proteomes" id="UP000217881"/>
    </source>
</evidence>
<dbReference type="EMBL" id="FXYZ01000004">
    <property type="protein sequence ID" value="SMX74045.1"/>
    <property type="molecule type" value="Genomic_DNA"/>
</dbReference>
<feature type="DNA-binding region" description="OmpR/PhoB-type" evidence="5">
    <location>
        <begin position="165"/>
        <end position="262"/>
    </location>
</feature>
<evidence type="ECO:0000313" key="8">
    <source>
        <dbReference type="EMBL" id="AOP52529.1"/>
    </source>
</evidence>
<dbReference type="EMBL" id="FXZB01000007">
    <property type="protein sequence ID" value="SMX73592.1"/>
    <property type="molecule type" value="Genomic_DNA"/>
</dbReference>
<dbReference type="EMBL" id="RHFF01000002">
    <property type="protein sequence ID" value="TGD40140.1"/>
    <property type="molecule type" value="Genomic_DNA"/>
</dbReference>
<dbReference type="EMBL" id="CP025334">
    <property type="protein sequence ID" value="AZT96286.1"/>
    <property type="molecule type" value="Genomic_DNA"/>
</dbReference>
<evidence type="ECO:0000313" key="30">
    <source>
        <dbReference type="Proteomes" id="UP000283000"/>
    </source>
</evidence>
<feature type="region of interest" description="Disordered" evidence="6">
    <location>
        <begin position="114"/>
        <end position="134"/>
    </location>
</feature>
<keyword evidence="4" id="KW-0804">Transcription</keyword>
<accession>A0A2H1IF17</accession>
<evidence type="ECO:0000256" key="4">
    <source>
        <dbReference type="ARBA" id="ARBA00023163"/>
    </source>
</evidence>
<dbReference type="KEGG" id="blin:BLSMQ_0815"/>
<dbReference type="GO" id="GO:0006355">
    <property type="term" value="P:regulation of DNA-templated transcription"/>
    <property type="evidence" value="ECO:0007669"/>
    <property type="project" value="InterPro"/>
</dbReference>
<dbReference type="EMBL" id="NRGQ01000026">
    <property type="protein sequence ID" value="PCC41870.1"/>
    <property type="molecule type" value="Genomic_DNA"/>
</dbReference>
<dbReference type="AlphaFoldDB" id="A0A1D7W0E1"/>
<dbReference type="Proteomes" id="UP000297736">
    <property type="component" value="Unassembled WGS sequence"/>
</dbReference>
<feature type="region of interest" description="Disordered" evidence="6">
    <location>
        <begin position="145"/>
        <end position="164"/>
    </location>
</feature>
<evidence type="ECO:0000313" key="18">
    <source>
        <dbReference type="EMBL" id="SMX91722.1"/>
    </source>
</evidence>
<dbReference type="Proteomes" id="UP000234525">
    <property type="component" value="Unassembled WGS sequence"/>
</dbReference>
<gene>
    <name evidence="16" type="ORF">BAUR9175_01234</name>
    <name evidence="15" type="ORF">BAUR920_00464</name>
    <name evidence="17" type="ORF">BAURA63_01157</name>
    <name evidence="18" type="ORF">BAURA86_02133</name>
    <name evidence="8" type="ORF">BLSMQ_0815</name>
    <name evidence="14" type="ORF">CIK59_11400</name>
    <name evidence="13" type="ORF">CIK62_07275</name>
    <name evidence="12" type="ORF">CIK64_10650</name>
    <name evidence="11" type="ORF">CIK65_16370</name>
    <name evidence="9" type="ORF">CXR23_04195</name>
    <name evidence="10" type="ORF">CXR27_04120</name>
    <name evidence="19" type="ORF">EB834_02740</name>
</gene>
<dbReference type="GO" id="GO:0000156">
    <property type="term" value="F:phosphorelay response regulator activity"/>
    <property type="evidence" value="ECO:0007669"/>
    <property type="project" value="TreeGrafter"/>
</dbReference>
<reference evidence="8" key="1">
    <citation type="submission" date="2016-09" db="EMBL/GenBank/DDBJ databases">
        <title>Complete Genome Sequence of Brevibacterium aurantiacum SMQ-1335.</title>
        <authorList>
            <person name="de Melo A.G."/>
            <person name="Labrie S.J."/>
            <person name="Dumaresq J."/>
            <person name="Roberts R.J."/>
            <person name="Tremblay D.M."/>
            <person name="Moineau S."/>
        </authorList>
    </citation>
    <scope>NUCLEOTIDE SEQUENCE</scope>
    <source>
        <strain evidence="8">SMQ-1335</strain>
    </source>
</reference>
<name>A0A1D7W0E1_BREAU</name>
<dbReference type="EMBL" id="FXZI01000007">
    <property type="protein sequence ID" value="SMX91722.1"/>
    <property type="molecule type" value="Genomic_DNA"/>
</dbReference>
<dbReference type="PATRIC" id="fig|1703.10.peg.837"/>
<dbReference type="Proteomes" id="UP000217564">
    <property type="component" value="Unassembled WGS sequence"/>
</dbReference>
<dbReference type="OrthoDB" id="8927943at2"/>
<evidence type="ECO:0000313" key="12">
    <source>
        <dbReference type="EMBL" id="PCC46520.1"/>
    </source>
</evidence>
<dbReference type="Proteomes" id="UP000234289">
    <property type="component" value="Unassembled WGS sequence"/>
</dbReference>
<evidence type="ECO:0000313" key="11">
    <source>
        <dbReference type="EMBL" id="PCC41870.1"/>
    </source>
</evidence>
<accession>A0A2A3ZGR0</accession>
<dbReference type="Proteomes" id="UP000234327">
    <property type="component" value="Unassembled WGS sequence"/>
</dbReference>
<evidence type="ECO:0000313" key="26">
    <source>
        <dbReference type="Proteomes" id="UP000234300"/>
    </source>
</evidence>
<reference evidence="19 31" key="7">
    <citation type="submission" date="2018-10" db="EMBL/GenBank/DDBJ databases">
        <title>Brevibacterium genomes from Austrain hard cheese rinds.</title>
        <authorList>
            <person name="Anast J.M."/>
            <person name="Dzieciol M."/>
            <person name="Schultz D.L."/>
            <person name="Mann E."/>
            <person name="Wagner M."/>
            <person name="Schmitz-Esser S."/>
        </authorList>
    </citation>
    <scope>NUCLEOTIDE SEQUENCE [LARGE SCALE GENOMIC DNA]</scope>
    <source>
        <strain evidence="19 31">L261</strain>
    </source>
</reference>
<evidence type="ECO:0000259" key="7">
    <source>
        <dbReference type="PROSITE" id="PS51755"/>
    </source>
</evidence>
<evidence type="ECO:0000313" key="28">
    <source>
        <dbReference type="Proteomes" id="UP000234525"/>
    </source>
</evidence>
<evidence type="ECO:0000256" key="6">
    <source>
        <dbReference type="SAM" id="MobiDB-lite"/>
    </source>
</evidence>
<dbReference type="InterPro" id="IPR001867">
    <property type="entry name" value="OmpR/PhoB-type_DNA-bd"/>
</dbReference>
<dbReference type="GeneID" id="60905195"/>
<dbReference type="RefSeq" id="WP_009883965.1">
    <property type="nucleotide sequence ID" value="NZ_AAGP01000024.1"/>
</dbReference>
<dbReference type="PANTHER" id="PTHR48111:SF4">
    <property type="entry name" value="DNA-BINDING DUAL TRANSCRIPTIONAL REGULATOR OMPR"/>
    <property type="match status" value="1"/>
</dbReference>
<evidence type="ECO:0000313" key="22">
    <source>
        <dbReference type="Proteomes" id="UP000217720"/>
    </source>
</evidence>
<evidence type="ECO:0000313" key="16">
    <source>
        <dbReference type="EMBL" id="SMX73592.1"/>
    </source>
</evidence>
<reference evidence="29 30" key="6">
    <citation type="submission" date="2017-12" db="EMBL/GenBank/DDBJ databases">
        <authorList>
            <person name="Levesque S."/>
        </authorList>
    </citation>
    <scope>NUCLEOTIDE SEQUENCE [LARGE SCALE GENOMIC DNA]</scope>
    <source>
        <strain evidence="9 30">SMQ-1417</strain>
        <strain evidence="10 29">SMQ-1420</strain>
    </source>
</reference>
<evidence type="ECO:0000313" key="21">
    <source>
        <dbReference type="Proteomes" id="UP000217564"/>
    </source>
</evidence>
<evidence type="ECO:0000313" key="13">
    <source>
        <dbReference type="EMBL" id="PCC50704.1"/>
    </source>
</evidence>
<dbReference type="SUPFAM" id="SSF46894">
    <property type="entry name" value="C-terminal effector domain of the bipartite response regulators"/>
    <property type="match status" value="1"/>
</dbReference>
<evidence type="ECO:0000256" key="1">
    <source>
        <dbReference type="ARBA" id="ARBA00022553"/>
    </source>
</evidence>
<dbReference type="PANTHER" id="PTHR48111">
    <property type="entry name" value="REGULATOR OF RPOS"/>
    <property type="match status" value="1"/>
</dbReference>
<evidence type="ECO:0000313" key="31">
    <source>
        <dbReference type="Proteomes" id="UP000297736"/>
    </source>
</evidence>
<dbReference type="InterPro" id="IPR039420">
    <property type="entry name" value="WalR-like"/>
</dbReference>
<keyword evidence="1" id="KW-0597">Phosphoprotein</keyword>
<dbReference type="Proteomes" id="UP000217720">
    <property type="component" value="Unassembled WGS sequence"/>
</dbReference>
<dbReference type="CDD" id="cd00383">
    <property type="entry name" value="trans_reg_C"/>
    <property type="match status" value="1"/>
</dbReference>
<dbReference type="InterPro" id="IPR016032">
    <property type="entry name" value="Sig_transdc_resp-reg_C-effctor"/>
</dbReference>
<evidence type="ECO:0000313" key="19">
    <source>
        <dbReference type="EMBL" id="TGD40140.1"/>
    </source>
</evidence>
<dbReference type="Proteomes" id="UP000217881">
    <property type="component" value="Unassembled WGS sequence"/>
</dbReference>
<evidence type="ECO:0000313" key="15">
    <source>
        <dbReference type="EMBL" id="SMX68314.1"/>
    </source>
</evidence>
<evidence type="ECO:0000313" key="25">
    <source>
        <dbReference type="Proteomes" id="UP000234289"/>
    </source>
</evidence>
<evidence type="ECO:0000313" key="27">
    <source>
        <dbReference type="Proteomes" id="UP000234327"/>
    </source>
</evidence>
<dbReference type="EMBL" id="NRGO01000007">
    <property type="protein sequence ID" value="PCC50704.1"/>
    <property type="molecule type" value="Genomic_DNA"/>
</dbReference>
<dbReference type="Pfam" id="PF00486">
    <property type="entry name" value="Trans_reg_C"/>
    <property type="match status" value="1"/>
</dbReference>
<reference evidence="25 28" key="5">
    <citation type="submission" date="2017-03" db="EMBL/GenBank/DDBJ databases">
        <authorList>
            <person name="Monnet C."/>
        </authorList>
    </citation>
    <scope>NUCLEOTIDE SEQUENCE [LARGE SCALE GENOMIC DNA]</scope>
    <source>
        <strain evidence="28">ATCC 9175</strain>
        <strain evidence="25">CNRZ 920</strain>
    </source>
</reference>
<evidence type="ECO:0000313" key="17">
    <source>
        <dbReference type="EMBL" id="SMX74045.1"/>
    </source>
</evidence>
<dbReference type="EMBL" id="CP025330">
    <property type="protein sequence ID" value="AZT92437.1"/>
    <property type="molecule type" value="Genomic_DNA"/>
</dbReference>
<dbReference type="Proteomes" id="UP000218620">
    <property type="component" value="Unassembled WGS sequence"/>
</dbReference>
<dbReference type="Gene3D" id="1.10.10.10">
    <property type="entry name" value="Winged helix-like DNA-binding domain superfamily/Winged helix DNA-binding domain"/>
    <property type="match status" value="1"/>
</dbReference>
<sequence>MSNPEPAYAHPRSAAAIRRAGARLSAVDPQNPPHTFGPAGVVPSPKAARGIIVYIGLDESKAAADGTNLSAIAGELQAYAKELASQAETQAVIALAPEGRGNDIDAVRAVANGSPAATGTPAGTHGPVRSRIPNRVHPPALRREAESGVGEAAPTGGFGSRFDGNFQNRTAERLRIDIPRREVRIDGDLIDVTTKEFDLLATLVSHADSTLPREELITAVWSGGEVPDERTVDVHIRRLRRRLGEYSSVIRTMRGSGYRYDTHPDVTVWSATAHR</sequence>
<dbReference type="Proteomes" id="UP000094793">
    <property type="component" value="Chromosome"/>
</dbReference>
<reference evidence="20" key="2">
    <citation type="submission" date="2016-09" db="EMBL/GenBank/DDBJ databases">
        <title>Complete Genome Sequence of Brevibacterium linens SMQ-1335.</title>
        <authorList>
            <person name="de Melo A.G."/>
            <person name="Labrie S.J."/>
            <person name="Dumaresq J."/>
            <person name="Roberts R.J."/>
            <person name="Tremblay D.M."/>
            <person name="Moineau S."/>
        </authorList>
    </citation>
    <scope>NUCLEOTIDE SEQUENCE [LARGE SCALE GENOMIC DNA]</scope>
    <source>
        <strain evidence="20">SMQ-1335</strain>
    </source>
</reference>
<evidence type="ECO:0000313" key="14">
    <source>
        <dbReference type="EMBL" id="PCC53320.1"/>
    </source>
</evidence>
<evidence type="ECO:0000256" key="2">
    <source>
        <dbReference type="ARBA" id="ARBA00023015"/>
    </source>
</evidence>
<accession>A0A1D7W0E1</accession>
<evidence type="ECO:0000256" key="5">
    <source>
        <dbReference type="PROSITE-ProRule" id="PRU01091"/>
    </source>
</evidence>
<dbReference type="EMBL" id="CP017150">
    <property type="protein sequence ID" value="AOP52529.1"/>
    <property type="molecule type" value="Genomic_DNA"/>
</dbReference>
<dbReference type="Proteomes" id="UP000234300">
    <property type="component" value="Unassembled WGS sequence"/>
</dbReference>
<reference evidence="26 27" key="4">
    <citation type="submission" date="2017-03" db="EMBL/GenBank/DDBJ databases">
        <authorList>
            <person name="Afonso C.L."/>
            <person name="Miller P.J."/>
            <person name="Scott M.A."/>
            <person name="Spackman E."/>
            <person name="Goraichik I."/>
            <person name="Dimitrov K.M."/>
            <person name="Suarez D.L."/>
            <person name="Swayne D.E."/>
        </authorList>
    </citation>
    <scope>NUCLEOTIDE SEQUENCE [LARGE SCALE GENOMIC DNA]</scope>
    <source>
        <strain evidence="17">6</strain>
        <strain evidence="27">6(3)</strain>
        <strain evidence="18">8</strain>
        <strain evidence="26">8(6)</strain>
        <strain evidence="16">ATCC 9175</strain>
        <strain evidence="15">CNRZ 920</strain>
    </source>
</reference>
<dbReference type="EMBL" id="NRHA01000013">
    <property type="protein sequence ID" value="PCC53320.1"/>
    <property type="molecule type" value="Genomic_DNA"/>
</dbReference>
<evidence type="ECO:0000256" key="3">
    <source>
        <dbReference type="ARBA" id="ARBA00023125"/>
    </source>
</evidence>
<proteinExistence type="predicted"/>
<dbReference type="Proteomes" id="UP000282731">
    <property type="component" value="Chromosome"/>
</dbReference>
<keyword evidence="2" id="KW-0805">Transcription regulation</keyword>